<gene>
    <name evidence="2" type="ORF">S01H4_10238</name>
</gene>
<dbReference type="EMBL" id="BART01003872">
    <property type="protein sequence ID" value="GAG62861.1"/>
    <property type="molecule type" value="Genomic_DNA"/>
</dbReference>
<reference evidence="2" key="1">
    <citation type="journal article" date="2014" name="Front. Microbiol.">
        <title>High frequency of phylogenetically diverse reductive dehalogenase-homologous genes in deep subseafloor sedimentary metagenomes.</title>
        <authorList>
            <person name="Kawai M."/>
            <person name="Futagami T."/>
            <person name="Toyoda A."/>
            <person name="Takaki Y."/>
            <person name="Nishi S."/>
            <person name="Hori S."/>
            <person name="Arai W."/>
            <person name="Tsubouchi T."/>
            <person name="Morono Y."/>
            <person name="Uchiyama I."/>
            <person name="Ito T."/>
            <person name="Fujiyama A."/>
            <person name="Inagaki F."/>
            <person name="Takami H."/>
        </authorList>
    </citation>
    <scope>NUCLEOTIDE SEQUENCE</scope>
    <source>
        <strain evidence="2">Expedition CK06-06</strain>
    </source>
</reference>
<name>X1ASL5_9ZZZZ</name>
<keyword evidence="1" id="KW-1133">Transmembrane helix</keyword>
<evidence type="ECO:0000313" key="2">
    <source>
        <dbReference type="EMBL" id="GAG62861.1"/>
    </source>
</evidence>
<proteinExistence type="predicted"/>
<feature type="transmembrane region" description="Helical" evidence="1">
    <location>
        <begin position="7"/>
        <end position="29"/>
    </location>
</feature>
<accession>X1ASL5</accession>
<keyword evidence="1" id="KW-0472">Membrane</keyword>
<protein>
    <submittedName>
        <fullName evidence="2">Uncharacterized protein</fullName>
    </submittedName>
</protein>
<sequence length="30" mass="3486">WLSLSRSVLRLLSVSALVSIRYLTFLYSLE</sequence>
<evidence type="ECO:0000256" key="1">
    <source>
        <dbReference type="SAM" id="Phobius"/>
    </source>
</evidence>
<comment type="caution">
    <text evidence="2">The sequence shown here is derived from an EMBL/GenBank/DDBJ whole genome shotgun (WGS) entry which is preliminary data.</text>
</comment>
<dbReference type="AlphaFoldDB" id="X1ASL5"/>
<keyword evidence="1" id="KW-0812">Transmembrane</keyword>
<feature type="non-terminal residue" evidence="2">
    <location>
        <position position="1"/>
    </location>
</feature>
<organism evidence="2">
    <name type="scientific">marine sediment metagenome</name>
    <dbReference type="NCBI Taxonomy" id="412755"/>
    <lineage>
        <taxon>unclassified sequences</taxon>
        <taxon>metagenomes</taxon>
        <taxon>ecological metagenomes</taxon>
    </lineage>
</organism>